<dbReference type="STRING" id="1860102.ACCAA_560009"/>
<reference evidence="1 2" key="1">
    <citation type="submission" date="2016-06" db="EMBL/GenBank/DDBJ databases">
        <authorList>
            <person name="Kjaerup R.B."/>
            <person name="Dalgaard T.S."/>
            <person name="Juul-Madsen H.R."/>
        </authorList>
    </citation>
    <scope>NUCLEOTIDE SEQUENCE [LARGE SCALE GENOMIC DNA]</scope>
    <source>
        <strain evidence="1">3</strain>
    </source>
</reference>
<keyword evidence="2" id="KW-1185">Reference proteome</keyword>
<name>A0A1A8XWB9_9PROT</name>
<accession>A0A1A8XWB9</accession>
<sequence length="168" mass="17945">MEGGFTPVHCGVTSLPLIITRHITNEKIVVFHELQRTRAPCYPVVRGFARNVAGVRSEHRPDRARRYAATVRRCGDQPSGGGQDGGPLKAIQRSLGIDEFGISTGTLDGAGRWQTSRIASTAGFGASETTTGQIVSVGKRLASNVVLSYDHSLSATSSVVKLTVDLIR</sequence>
<evidence type="ECO:0000313" key="2">
    <source>
        <dbReference type="Proteomes" id="UP000199169"/>
    </source>
</evidence>
<protein>
    <submittedName>
        <fullName evidence="1">Uncharacterized protein</fullName>
    </submittedName>
</protein>
<organism evidence="1 2">
    <name type="scientific">Candidatus Accumulibacter aalborgensis</name>
    <dbReference type="NCBI Taxonomy" id="1860102"/>
    <lineage>
        <taxon>Bacteria</taxon>
        <taxon>Pseudomonadati</taxon>
        <taxon>Pseudomonadota</taxon>
        <taxon>Betaproteobacteria</taxon>
        <taxon>Candidatus Accumulibacter</taxon>
    </lineage>
</organism>
<dbReference type="AlphaFoldDB" id="A0A1A8XWB9"/>
<gene>
    <name evidence="1" type="ORF">ACCAA_560009</name>
</gene>
<evidence type="ECO:0000313" key="1">
    <source>
        <dbReference type="EMBL" id="SBT08303.1"/>
    </source>
</evidence>
<dbReference type="EMBL" id="FLQX01000134">
    <property type="protein sequence ID" value="SBT08303.1"/>
    <property type="molecule type" value="Genomic_DNA"/>
</dbReference>
<proteinExistence type="predicted"/>
<dbReference type="Proteomes" id="UP000199169">
    <property type="component" value="Unassembled WGS sequence"/>
</dbReference>